<evidence type="ECO:0000313" key="13">
    <source>
        <dbReference type="Proteomes" id="UP001469365"/>
    </source>
</evidence>
<dbReference type="CDD" id="cd07346">
    <property type="entry name" value="ABC_6TM_exporters"/>
    <property type="match status" value="1"/>
</dbReference>
<evidence type="ECO:0000256" key="6">
    <source>
        <dbReference type="ARBA" id="ARBA00023136"/>
    </source>
</evidence>
<proteinExistence type="predicted"/>
<dbReference type="PROSITE" id="PS50929">
    <property type="entry name" value="ABC_TM1F"/>
    <property type="match status" value="1"/>
</dbReference>
<comment type="subcellular location">
    <subcellularLocation>
        <location evidence="1">Cell membrane</location>
        <topology evidence="1">Multi-pass membrane protein</topology>
    </subcellularLocation>
</comment>
<accession>A0ABU9DFS7</accession>
<evidence type="ECO:0000259" key="11">
    <source>
        <dbReference type="PROSITE" id="PS50929"/>
    </source>
</evidence>
<dbReference type="InterPro" id="IPR027417">
    <property type="entry name" value="P-loop_NTPase"/>
</dbReference>
<dbReference type="Gene3D" id="2.60.120.10">
    <property type="entry name" value="Jelly Rolls"/>
    <property type="match status" value="1"/>
</dbReference>
<dbReference type="SUPFAM" id="SSF52540">
    <property type="entry name" value="P-loop containing nucleoside triphosphate hydrolases"/>
    <property type="match status" value="1"/>
</dbReference>
<feature type="domain" description="ABC transporter" evidence="10">
    <location>
        <begin position="329"/>
        <end position="563"/>
    </location>
</feature>
<dbReference type="InterPro" id="IPR018490">
    <property type="entry name" value="cNMP-bd_dom_sf"/>
</dbReference>
<protein>
    <submittedName>
        <fullName evidence="12">ABC transporter transmembrane domain-containing protein</fullName>
    </submittedName>
</protein>
<dbReference type="SMART" id="SM00382">
    <property type="entry name" value="AAA"/>
    <property type="match status" value="1"/>
</dbReference>
<dbReference type="SUPFAM" id="SSF90123">
    <property type="entry name" value="ABC transporter transmembrane region"/>
    <property type="match status" value="1"/>
</dbReference>
<keyword evidence="4" id="KW-0067">ATP-binding</keyword>
<keyword evidence="2 8" id="KW-0812">Transmembrane</keyword>
<dbReference type="PROSITE" id="PS50893">
    <property type="entry name" value="ABC_TRANSPORTER_2"/>
    <property type="match status" value="1"/>
</dbReference>
<feature type="transmembrane region" description="Helical" evidence="8">
    <location>
        <begin position="266"/>
        <end position="290"/>
    </location>
</feature>
<dbReference type="Gene3D" id="3.40.50.300">
    <property type="entry name" value="P-loop containing nucleotide triphosphate hydrolases"/>
    <property type="match status" value="1"/>
</dbReference>
<dbReference type="InterPro" id="IPR011527">
    <property type="entry name" value="ABC1_TM_dom"/>
</dbReference>
<dbReference type="Proteomes" id="UP001469365">
    <property type="component" value="Unassembled WGS sequence"/>
</dbReference>
<dbReference type="InterPro" id="IPR017871">
    <property type="entry name" value="ABC_transporter-like_CS"/>
</dbReference>
<dbReference type="Pfam" id="PF00027">
    <property type="entry name" value="cNMP_binding"/>
    <property type="match status" value="1"/>
</dbReference>
<dbReference type="InterPro" id="IPR014710">
    <property type="entry name" value="RmlC-like_jellyroll"/>
</dbReference>
<dbReference type="InterPro" id="IPR039421">
    <property type="entry name" value="Type_1_exporter"/>
</dbReference>
<keyword evidence="13" id="KW-1185">Reference proteome</keyword>
<dbReference type="PANTHER" id="PTHR43394:SF1">
    <property type="entry name" value="ATP-BINDING CASSETTE SUB-FAMILY B MEMBER 10, MITOCHONDRIAL"/>
    <property type="match status" value="1"/>
</dbReference>
<dbReference type="PRINTS" id="PR00103">
    <property type="entry name" value="CAMPKINASE"/>
</dbReference>
<dbReference type="CDD" id="cd00038">
    <property type="entry name" value="CAP_ED"/>
    <property type="match status" value="1"/>
</dbReference>
<dbReference type="SUPFAM" id="SSF51206">
    <property type="entry name" value="cAMP-binding domain-like"/>
    <property type="match status" value="1"/>
</dbReference>
<evidence type="ECO:0000313" key="12">
    <source>
        <dbReference type="EMBL" id="MEK8127619.1"/>
    </source>
</evidence>
<dbReference type="InterPro" id="IPR036640">
    <property type="entry name" value="ABC1_TM_sf"/>
</dbReference>
<organism evidence="12 13">
    <name type="scientific">Paenibacillus filicis</name>
    <dbReference type="NCBI Taxonomy" id="669464"/>
    <lineage>
        <taxon>Bacteria</taxon>
        <taxon>Bacillati</taxon>
        <taxon>Bacillota</taxon>
        <taxon>Bacilli</taxon>
        <taxon>Bacillales</taxon>
        <taxon>Paenibacillaceae</taxon>
        <taxon>Paenibacillus</taxon>
    </lineage>
</organism>
<dbReference type="InterPro" id="IPR003593">
    <property type="entry name" value="AAA+_ATPase"/>
</dbReference>
<evidence type="ECO:0000256" key="1">
    <source>
        <dbReference type="ARBA" id="ARBA00004651"/>
    </source>
</evidence>
<dbReference type="PANTHER" id="PTHR43394">
    <property type="entry name" value="ATP-DEPENDENT PERMEASE MDL1, MITOCHONDRIAL"/>
    <property type="match status" value="1"/>
</dbReference>
<dbReference type="PROSITE" id="PS50042">
    <property type="entry name" value="CNMP_BINDING_3"/>
    <property type="match status" value="1"/>
</dbReference>
<dbReference type="Pfam" id="PF00664">
    <property type="entry name" value="ABC_membrane"/>
    <property type="match status" value="1"/>
</dbReference>
<keyword evidence="7" id="KW-0010">Activator</keyword>
<sequence>MLKYFTPYKLLLGVFLGSVVVEVAYGVAAPISLKYLVDEAFTPKDFHIFLLILAILVGGGLLHIVVSVCGDYALGRLSGEGIRQLRTELLGSLLRQAAPFYRRYRVGDLVTRFSSDMASVERVIRGTSPLLLRETLGVLLGLFLLFSIEWKLTLVMLAGSVLMLAGPKLLQRRAESDNLKYKEAQERFTNTIDEMVKGQATIKALHQQGRFRSEAGQRIQQLFAAGFRLHMTNAFMERLPLTALMILNGTMLGYGGYLIFEDEMTIGGFMAFFTLFMTVGQSGSNLSFLIPHLIESGISFQRISAILQHKPDLPEPAQPLELPSPVASLRMENVTFGYTEENDQLKEVSLQIPAGSYTAFVGPSGSGKSTALQLLSRFYDPRQGRISIDGLDLREVSEASLRKLSVLVTQDTFLFNSTIRDNLLLDNSAATEADMFDAAKQAGIHEVIANWPAGYDTVIQSEGATLSGGERQRIALARALLREPQLLLLDEVTSALDPASETAVNELIRRLRGSRTILSVTHRLAAAAAADTIYVFQDGRIAESGTHQELLERQGLYSALWEKQQGFRLSQDGLHASVEVERLEKLPFFQGVERALLQELAVLFSTETCLEGEAIVREGDEGNKFYIIVRGKFEVVKKLADEEKRVAILQDGDHFGEVALLRNTPRNATVRALGPAVVLAVRQEAFHSLTDRSPQILASLQRTLEQRS</sequence>
<reference evidence="12 13" key="1">
    <citation type="submission" date="2024-04" db="EMBL/GenBank/DDBJ databases">
        <title>draft genome sequnece of Paenibacillus filicis.</title>
        <authorList>
            <person name="Kim D.-U."/>
        </authorList>
    </citation>
    <scope>NUCLEOTIDE SEQUENCE [LARGE SCALE GENOMIC DNA]</scope>
    <source>
        <strain evidence="12 13">KACC14197</strain>
    </source>
</reference>
<dbReference type="PROSITE" id="PS00211">
    <property type="entry name" value="ABC_TRANSPORTER_1"/>
    <property type="match status" value="1"/>
</dbReference>
<evidence type="ECO:0000256" key="3">
    <source>
        <dbReference type="ARBA" id="ARBA00022741"/>
    </source>
</evidence>
<evidence type="ECO:0000256" key="7">
    <source>
        <dbReference type="ARBA" id="ARBA00023159"/>
    </source>
</evidence>
<dbReference type="InterPro" id="IPR018488">
    <property type="entry name" value="cNMP-bd_CS"/>
</dbReference>
<dbReference type="Pfam" id="PF00005">
    <property type="entry name" value="ABC_tran"/>
    <property type="match status" value="1"/>
</dbReference>
<evidence type="ECO:0000259" key="10">
    <source>
        <dbReference type="PROSITE" id="PS50893"/>
    </source>
</evidence>
<feature type="transmembrane region" description="Helical" evidence="8">
    <location>
        <begin position="239"/>
        <end position="260"/>
    </location>
</feature>
<gene>
    <name evidence="12" type="ORF">WMW72_06780</name>
</gene>
<keyword evidence="6 8" id="KW-0472">Membrane</keyword>
<evidence type="ECO:0000256" key="4">
    <source>
        <dbReference type="ARBA" id="ARBA00022840"/>
    </source>
</evidence>
<feature type="transmembrane region" description="Helical" evidence="8">
    <location>
        <begin position="50"/>
        <end position="74"/>
    </location>
</feature>
<evidence type="ECO:0000256" key="8">
    <source>
        <dbReference type="SAM" id="Phobius"/>
    </source>
</evidence>
<feature type="domain" description="ABC transmembrane type-1" evidence="11">
    <location>
        <begin position="16"/>
        <end position="295"/>
    </location>
</feature>
<dbReference type="PROSITE" id="PS00888">
    <property type="entry name" value="CNMP_BINDING_1"/>
    <property type="match status" value="1"/>
</dbReference>
<dbReference type="InterPro" id="IPR003439">
    <property type="entry name" value="ABC_transporter-like_ATP-bd"/>
</dbReference>
<comment type="caution">
    <text evidence="12">The sequence shown here is derived from an EMBL/GenBank/DDBJ whole genome shotgun (WGS) entry which is preliminary data.</text>
</comment>
<dbReference type="SMART" id="SM00100">
    <property type="entry name" value="cNMP"/>
    <property type="match status" value="1"/>
</dbReference>
<evidence type="ECO:0000259" key="9">
    <source>
        <dbReference type="PROSITE" id="PS50042"/>
    </source>
</evidence>
<dbReference type="Gene3D" id="1.20.1560.10">
    <property type="entry name" value="ABC transporter type 1, transmembrane domain"/>
    <property type="match status" value="1"/>
</dbReference>
<keyword evidence="5 8" id="KW-1133">Transmembrane helix</keyword>
<evidence type="ECO:0000256" key="5">
    <source>
        <dbReference type="ARBA" id="ARBA00022989"/>
    </source>
</evidence>
<name>A0ABU9DFS7_9BACL</name>
<feature type="domain" description="Cyclic nucleotide-binding" evidence="9">
    <location>
        <begin position="588"/>
        <end position="707"/>
    </location>
</feature>
<dbReference type="InterPro" id="IPR000595">
    <property type="entry name" value="cNMP-bd_dom"/>
</dbReference>
<evidence type="ECO:0000256" key="2">
    <source>
        <dbReference type="ARBA" id="ARBA00022692"/>
    </source>
</evidence>
<feature type="transmembrane region" description="Helical" evidence="8">
    <location>
        <begin position="130"/>
        <end position="148"/>
    </location>
</feature>
<dbReference type="EMBL" id="JBBPCC010000003">
    <property type="protein sequence ID" value="MEK8127619.1"/>
    <property type="molecule type" value="Genomic_DNA"/>
</dbReference>
<keyword evidence="3" id="KW-0547">Nucleotide-binding</keyword>